<dbReference type="InterPro" id="IPR034164">
    <property type="entry name" value="Pepsin-like_dom"/>
</dbReference>
<evidence type="ECO:0000256" key="2">
    <source>
        <dbReference type="PIRSR" id="PIRSR601461-2"/>
    </source>
</evidence>
<dbReference type="Gene3D" id="2.40.70.10">
    <property type="entry name" value="Acid Proteases"/>
    <property type="match status" value="2"/>
</dbReference>
<feature type="region of interest" description="Disordered" evidence="3">
    <location>
        <begin position="539"/>
        <end position="558"/>
    </location>
</feature>
<dbReference type="GO" id="GO:0004190">
    <property type="term" value="F:aspartic-type endopeptidase activity"/>
    <property type="evidence" value="ECO:0007669"/>
    <property type="project" value="InterPro"/>
</dbReference>
<feature type="domain" description="Peptidase A1" evidence="5">
    <location>
        <begin position="74"/>
        <end position="501"/>
    </location>
</feature>
<feature type="compositionally biased region" description="Low complexity" evidence="3">
    <location>
        <begin position="549"/>
        <end position="558"/>
    </location>
</feature>
<dbReference type="PANTHER" id="PTHR47966">
    <property type="entry name" value="BETA-SITE APP-CLEAVING ENZYME, ISOFORM A-RELATED"/>
    <property type="match status" value="1"/>
</dbReference>
<dbReference type="InterPro" id="IPR001461">
    <property type="entry name" value="Aspartic_peptidase_A1"/>
</dbReference>
<feature type="disulfide bond" evidence="2">
    <location>
        <begin position="103"/>
        <end position="107"/>
    </location>
</feature>
<dbReference type="Proteomes" id="UP000807306">
    <property type="component" value="Unassembled WGS sequence"/>
</dbReference>
<dbReference type="PROSITE" id="PS51767">
    <property type="entry name" value="PEPTIDASE_A1"/>
    <property type="match status" value="1"/>
</dbReference>
<dbReference type="AlphaFoldDB" id="A0A9P6EMU0"/>
<sequence>MKPDYLWLILPIVLQSLAAATPEESSLEAISKRYTKRTPNGVHLPIVRRETRGLTRRAGSGAAIGLGDSLDISYTALVTVGGIATPVIIDTGSSDLWVMSDACADGCTGAAKLFPQATFKSADIGISLNYGDSSTATFALGLAGTDTVDVAGITLQDQTFAAINQTNTTLAAIGATGIFGLGFPVNSIVWSEIFQASSQTKTTSRESTPRSLTRRLVMFGSAFSGLNFRRISFPTISAFFDSPPKDTPSPSGHETRQTPSTSTPSAFDSALASFRTIGPFIPRLITSGSLAQPLISVTLQRNTVDVGGNVGMLSIGELPTDVDVKSMTWVPLRKYSRDEGGLPAPSDSPNEEYPVTWEINIDDVYLDGVKLPRSTIAPASLGYSALVDTGNSLIRGPEDLVDYINKKLGNDGLFQCSQPHTLAFEIGGKLFSVDPRDFVSQQFKDNVDACVSNLAPTDPPKVGNYLFSWSLGTPFLKSVVASFYYGNITYPSKDEPRMGFLSTVPDNAGDLLKAAVVTAKNGAKNFPAISQLAPSGTATPGAVGSGANPKTTSPSKSSSAVQTYTLTSPFIAILFGLLTSAWTLGL</sequence>
<dbReference type="GO" id="GO:0006508">
    <property type="term" value="P:proteolysis"/>
    <property type="evidence" value="ECO:0007669"/>
    <property type="project" value="InterPro"/>
</dbReference>
<feature type="region of interest" description="Disordered" evidence="3">
    <location>
        <begin position="241"/>
        <end position="266"/>
    </location>
</feature>
<dbReference type="OrthoDB" id="3089at2759"/>
<feature type="signal peptide" evidence="4">
    <location>
        <begin position="1"/>
        <end position="20"/>
    </location>
</feature>
<dbReference type="Pfam" id="PF00026">
    <property type="entry name" value="Asp"/>
    <property type="match status" value="2"/>
</dbReference>
<organism evidence="6 7">
    <name type="scientific">Crepidotus variabilis</name>
    <dbReference type="NCBI Taxonomy" id="179855"/>
    <lineage>
        <taxon>Eukaryota</taxon>
        <taxon>Fungi</taxon>
        <taxon>Dikarya</taxon>
        <taxon>Basidiomycota</taxon>
        <taxon>Agaricomycotina</taxon>
        <taxon>Agaricomycetes</taxon>
        <taxon>Agaricomycetidae</taxon>
        <taxon>Agaricales</taxon>
        <taxon>Agaricineae</taxon>
        <taxon>Crepidotaceae</taxon>
        <taxon>Crepidotus</taxon>
    </lineage>
</organism>
<dbReference type="InterPro" id="IPR033121">
    <property type="entry name" value="PEPTIDASE_A1"/>
</dbReference>
<keyword evidence="4" id="KW-0732">Signal</keyword>
<feature type="chain" id="PRO_5040313963" evidence="4">
    <location>
        <begin position="21"/>
        <end position="586"/>
    </location>
</feature>
<evidence type="ECO:0000256" key="3">
    <source>
        <dbReference type="SAM" id="MobiDB-lite"/>
    </source>
</evidence>
<comment type="caution">
    <text evidence="6">The sequence shown here is derived from an EMBL/GenBank/DDBJ whole genome shotgun (WGS) entry which is preliminary data.</text>
</comment>
<dbReference type="InterPro" id="IPR021109">
    <property type="entry name" value="Peptidase_aspartic_dom_sf"/>
</dbReference>
<name>A0A9P6EMU0_9AGAR</name>
<dbReference type="SUPFAM" id="SSF50630">
    <property type="entry name" value="Acid proteases"/>
    <property type="match status" value="1"/>
</dbReference>
<evidence type="ECO:0000313" key="6">
    <source>
        <dbReference type="EMBL" id="KAF9531489.1"/>
    </source>
</evidence>
<protein>
    <submittedName>
        <fullName evidence="6">Aspartic peptidase domain-containing protein</fullName>
    </submittedName>
</protein>
<feature type="compositionally biased region" description="Polar residues" evidence="3">
    <location>
        <begin position="248"/>
        <end position="266"/>
    </location>
</feature>
<comment type="similarity">
    <text evidence="1">Belongs to the peptidase A1 family.</text>
</comment>
<reference evidence="6" key="1">
    <citation type="submission" date="2020-11" db="EMBL/GenBank/DDBJ databases">
        <authorList>
            <consortium name="DOE Joint Genome Institute"/>
            <person name="Ahrendt S."/>
            <person name="Riley R."/>
            <person name="Andreopoulos W."/>
            <person name="Labutti K."/>
            <person name="Pangilinan J."/>
            <person name="Ruiz-Duenas F.J."/>
            <person name="Barrasa J.M."/>
            <person name="Sanchez-Garcia M."/>
            <person name="Camarero S."/>
            <person name="Miyauchi S."/>
            <person name="Serrano A."/>
            <person name="Linde D."/>
            <person name="Babiker R."/>
            <person name="Drula E."/>
            <person name="Ayuso-Fernandez I."/>
            <person name="Pacheco R."/>
            <person name="Padilla G."/>
            <person name="Ferreira P."/>
            <person name="Barriuso J."/>
            <person name="Kellner H."/>
            <person name="Castanera R."/>
            <person name="Alfaro M."/>
            <person name="Ramirez L."/>
            <person name="Pisabarro A.G."/>
            <person name="Kuo A."/>
            <person name="Tritt A."/>
            <person name="Lipzen A."/>
            <person name="He G."/>
            <person name="Yan M."/>
            <person name="Ng V."/>
            <person name="Cullen D."/>
            <person name="Martin F."/>
            <person name="Rosso M.-N."/>
            <person name="Henrissat B."/>
            <person name="Hibbett D."/>
            <person name="Martinez A.T."/>
            <person name="Grigoriev I.V."/>
        </authorList>
    </citation>
    <scope>NUCLEOTIDE SEQUENCE</scope>
    <source>
        <strain evidence="6">CBS 506.95</strain>
    </source>
</reference>
<evidence type="ECO:0000259" key="5">
    <source>
        <dbReference type="PROSITE" id="PS51767"/>
    </source>
</evidence>
<dbReference type="PANTHER" id="PTHR47966:SF51">
    <property type="entry name" value="BETA-SITE APP-CLEAVING ENZYME, ISOFORM A-RELATED"/>
    <property type="match status" value="1"/>
</dbReference>
<evidence type="ECO:0000256" key="4">
    <source>
        <dbReference type="SAM" id="SignalP"/>
    </source>
</evidence>
<keyword evidence="7" id="KW-1185">Reference proteome</keyword>
<proteinExistence type="inferred from homology"/>
<evidence type="ECO:0000256" key="1">
    <source>
        <dbReference type="ARBA" id="ARBA00007447"/>
    </source>
</evidence>
<dbReference type="EMBL" id="MU157835">
    <property type="protein sequence ID" value="KAF9531489.1"/>
    <property type="molecule type" value="Genomic_DNA"/>
</dbReference>
<keyword evidence="2" id="KW-1015">Disulfide bond</keyword>
<dbReference type="CDD" id="cd05471">
    <property type="entry name" value="pepsin_like"/>
    <property type="match status" value="1"/>
</dbReference>
<dbReference type="PRINTS" id="PR00792">
    <property type="entry name" value="PEPSIN"/>
</dbReference>
<evidence type="ECO:0000313" key="7">
    <source>
        <dbReference type="Proteomes" id="UP000807306"/>
    </source>
</evidence>
<gene>
    <name evidence="6" type="ORF">CPB83DRAFT_849113</name>
</gene>
<accession>A0A9P6EMU0</accession>